<name>F3ZWR1_MAHA5</name>
<keyword evidence="7" id="KW-1185">Reference proteome</keyword>
<dbReference type="Gene3D" id="3.20.20.70">
    <property type="entry name" value="Aldolase class I"/>
    <property type="match status" value="1"/>
</dbReference>
<gene>
    <name evidence="6" type="ordered locus">Mahau_1310</name>
</gene>
<sequence>MNDRLKGVFIPVVTPFTDQKVDLDKLAYNIQKSNLTSVKGYMPLGSNGEFAHMNDDEQISVFKTVKENMVKDKVLMVGIARQSAYCTIEFGKRIEDMGADFVSVLCPSYFASFMDDSALIRYYTAVADGLSIPVLLYNCPKFASGVTISPEVVRTLSAHPNILGMKDTSSGNIGKYLAVKDENFDVLAGSITNFLDGLKAGASGGVLSMANYLQEPCCSLYELYVHGRLEEADALSDKLIRLSKNATDKYSVAGVKAACDIFGYKGGEVRNPLADCTDEQREMIKAAFIGAGYL</sequence>
<evidence type="ECO:0000256" key="4">
    <source>
        <dbReference type="PIRSR" id="PIRSR001365-1"/>
    </source>
</evidence>
<dbReference type="eggNOG" id="COG0329">
    <property type="taxonomic scope" value="Bacteria"/>
</dbReference>
<dbReference type="SUPFAM" id="SSF51569">
    <property type="entry name" value="Aldolase"/>
    <property type="match status" value="1"/>
</dbReference>
<dbReference type="KEGG" id="mas:Mahau_1310"/>
<evidence type="ECO:0000256" key="3">
    <source>
        <dbReference type="PIRNR" id="PIRNR001365"/>
    </source>
</evidence>
<dbReference type="InterPro" id="IPR002220">
    <property type="entry name" value="DapA-like"/>
</dbReference>
<evidence type="ECO:0000256" key="1">
    <source>
        <dbReference type="ARBA" id="ARBA00007592"/>
    </source>
</evidence>
<dbReference type="CDD" id="cd00408">
    <property type="entry name" value="DHDPS-like"/>
    <property type="match status" value="1"/>
</dbReference>
<dbReference type="AlphaFoldDB" id="F3ZWR1"/>
<evidence type="ECO:0000256" key="5">
    <source>
        <dbReference type="PIRSR" id="PIRSR001365-2"/>
    </source>
</evidence>
<dbReference type="GO" id="GO:0008840">
    <property type="term" value="F:4-hydroxy-tetrahydrodipicolinate synthase activity"/>
    <property type="evidence" value="ECO:0007669"/>
    <property type="project" value="TreeGrafter"/>
</dbReference>
<evidence type="ECO:0000313" key="7">
    <source>
        <dbReference type="Proteomes" id="UP000008457"/>
    </source>
</evidence>
<dbReference type="Pfam" id="PF00701">
    <property type="entry name" value="DHDPS"/>
    <property type="match status" value="1"/>
</dbReference>
<organism evidence="6 7">
    <name type="scientific">Mahella australiensis (strain DSM 15567 / CIP 107919 / 50-1 BON)</name>
    <dbReference type="NCBI Taxonomy" id="697281"/>
    <lineage>
        <taxon>Bacteria</taxon>
        <taxon>Bacillati</taxon>
        <taxon>Bacillota</taxon>
        <taxon>Clostridia</taxon>
        <taxon>Thermoanaerobacterales</taxon>
        <taxon>Thermoanaerobacterales Family IV. Incertae Sedis</taxon>
        <taxon>Mahella</taxon>
    </lineage>
</organism>
<dbReference type="SMART" id="SM01130">
    <property type="entry name" value="DHDPS"/>
    <property type="match status" value="1"/>
</dbReference>
<dbReference type="HOGENOM" id="CLU_049343_0_1_9"/>
<proteinExistence type="inferred from homology"/>
<reference evidence="6 7" key="2">
    <citation type="journal article" date="2011" name="Stand. Genomic Sci.">
        <title>Complete genome sequence of Mahella australiensis type strain (50-1 BON).</title>
        <authorList>
            <person name="Sikorski J."/>
            <person name="Teshima H."/>
            <person name="Nolan M."/>
            <person name="Lucas S."/>
            <person name="Hammon N."/>
            <person name="Deshpande S."/>
            <person name="Cheng J.F."/>
            <person name="Pitluck S."/>
            <person name="Liolios K."/>
            <person name="Pagani I."/>
            <person name="Ivanova N."/>
            <person name="Huntemann M."/>
            <person name="Mavromatis K."/>
            <person name="Ovchinikova G."/>
            <person name="Pati A."/>
            <person name="Tapia R."/>
            <person name="Han C."/>
            <person name="Goodwin L."/>
            <person name="Chen A."/>
            <person name="Palaniappan K."/>
            <person name="Land M."/>
            <person name="Hauser L."/>
            <person name="Ngatchou-Djao O.D."/>
            <person name="Rohde M."/>
            <person name="Pukall R."/>
            <person name="Spring S."/>
            <person name="Abt B."/>
            <person name="Goker M."/>
            <person name="Detter J.C."/>
            <person name="Woyke T."/>
            <person name="Bristow J."/>
            <person name="Markowitz V."/>
            <person name="Hugenholtz P."/>
            <person name="Eisen J.A."/>
            <person name="Kyrpides N.C."/>
            <person name="Klenk H.P."/>
            <person name="Lapidus A."/>
        </authorList>
    </citation>
    <scope>NUCLEOTIDE SEQUENCE [LARGE SCALE GENOMIC DNA]</scope>
    <source>
        <strain evidence="7">DSM 15567 / CIP 107919 / 50-1 BON</strain>
    </source>
</reference>
<feature type="active site" description="Proton donor/acceptor" evidence="4">
    <location>
        <position position="137"/>
    </location>
</feature>
<evidence type="ECO:0000256" key="2">
    <source>
        <dbReference type="ARBA" id="ARBA00023239"/>
    </source>
</evidence>
<accession>F3ZWR1</accession>
<reference evidence="7" key="1">
    <citation type="submission" date="2010-11" db="EMBL/GenBank/DDBJ databases">
        <title>The complete genome of Mahella australiensis DSM 15567.</title>
        <authorList>
            <consortium name="US DOE Joint Genome Institute (JGI-PGF)"/>
            <person name="Lucas S."/>
            <person name="Copeland A."/>
            <person name="Lapidus A."/>
            <person name="Bruce D."/>
            <person name="Goodwin L."/>
            <person name="Pitluck S."/>
            <person name="Kyrpides N."/>
            <person name="Mavromatis K."/>
            <person name="Pagani I."/>
            <person name="Ivanova N."/>
            <person name="Teshima H."/>
            <person name="Brettin T."/>
            <person name="Detter J.C."/>
            <person name="Han C."/>
            <person name="Tapia R."/>
            <person name="Land M."/>
            <person name="Hauser L."/>
            <person name="Markowitz V."/>
            <person name="Cheng J.-F."/>
            <person name="Hugenholtz P."/>
            <person name="Woyke T."/>
            <person name="Wu D."/>
            <person name="Spring S."/>
            <person name="Pukall R."/>
            <person name="Steenblock K."/>
            <person name="Schneider S."/>
            <person name="Klenk H.-P."/>
            <person name="Eisen J.A."/>
        </authorList>
    </citation>
    <scope>NUCLEOTIDE SEQUENCE [LARGE SCALE GENOMIC DNA]</scope>
    <source>
        <strain evidence="7">DSM 15567 / CIP 107919 / 50-1 BON</strain>
    </source>
</reference>
<dbReference type="PIRSF" id="PIRSF001365">
    <property type="entry name" value="DHDPS"/>
    <property type="match status" value="1"/>
</dbReference>
<comment type="similarity">
    <text evidence="1 3">Belongs to the DapA family.</text>
</comment>
<dbReference type="Proteomes" id="UP000008457">
    <property type="component" value="Chromosome"/>
</dbReference>
<protein>
    <submittedName>
        <fullName evidence="6">Dihydrodipicolinate synthetase</fullName>
    </submittedName>
</protein>
<dbReference type="RefSeq" id="WP_013780934.1">
    <property type="nucleotide sequence ID" value="NC_015520.1"/>
</dbReference>
<dbReference type="PANTHER" id="PTHR12128">
    <property type="entry name" value="DIHYDRODIPICOLINATE SYNTHASE"/>
    <property type="match status" value="1"/>
</dbReference>
<dbReference type="InterPro" id="IPR013785">
    <property type="entry name" value="Aldolase_TIM"/>
</dbReference>
<dbReference type="OrthoDB" id="9771791at2"/>
<dbReference type="STRING" id="697281.Mahau_1310"/>
<evidence type="ECO:0000313" key="6">
    <source>
        <dbReference type="EMBL" id="AEE96504.1"/>
    </source>
</evidence>
<feature type="binding site" evidence="5">
    <location>
        <position position="206"/>
    </location>
    <ligand>
        <name>pyruvate</name>
        <dbReference type="ChEBI" id="CHEBI:15361"/>
    </ligand>
</feature>
<dbReference type="PANTHER" id="PTHR12128:SF66">
    <property type="entry name" value="4-HYDROXY-2-OXOGLUTARATE ALDOLASE, MITOCHONDRIAL"/>
    <property type="match status" value="1"/>
</dbReference>
<dbReference type="EMBL" id="CP002360">
    <property type="protein sequence ID" value="AEE96504.1"/>
    <property type="molecule type" value="Genomic_DNA"/>
</dbReference>
<feature type="active site" description="Schiff-base intermediate with substrate" evidence="4">
    <location>
        <position position="166"/>
    </location>
</feature>
<keyword evidence="2 3" id="KW-0456">Lyase</keyword>